<gene>
    <name evidence="2" type="ORF">WMY93_030715</name>
</gene>
<dbReference type="AlphaFoldDB" id="A0AAW0MQI5"/>
<name>A0AAW0MQI5_9GOBI</name>
<feature type="region of interest" description="Disordered" evidence="1">
    <location>
        <begin position="43"/>
        <end position="78"/>
    </location>
</feature>
<feature type="region of interest" description="Disordered" evidence="1">
    <location>
        <begin position="1"/>
        <end position="27"/>
    </location>
</feature>
<proteinExistence type="predicted"/>
<keyword evidence="3" id="KW-1185">Reference proteome</keyword>
<evidence type="ECO:0000256" key="1">
    <source>
        <dbReference type="SAM" id="MobiDB-lite"/>
    </source>
</evidence>
<organism evidence="2 3">
    <name type="scientific">Mugilogobius chulae</name>
    <name type="common">yellowstripe goby</name>
    <dbReference type="NCBI Taxonomy" id="88201"/>
    <lineage>
        <taxon>Eukaryota</taxon>
        <taxon>Metazoa</taxon>
        <taxon>Chordata</taxon>
        <taxon>Craniata</taxon>
        <taxon>Vertebrata</taxon>
        <taxon>Euteleostomi</taxon>
        <taxon>Actinopterygii</taxon>
        <taxon>Neopterygii</taxon>
        <taxon>Teleostei</taxon>
        <taxon>Neoteleostei</taxon>
        <taxon>Acanthomorphata</taxon>
        <taxon>Gobiaria</taxon>
        <taxon>Gobiiformes</taxon>
        <taxon>Gobioidei</taxon>
        <taxon>Gobiidae</taxon>
        <taxon>Gobionellinae</taxon>
        <taxon>Mugilogobius</taxon>
    </lineage>
</organism>
<evidence type="ECO:0000313" key="3">
    <source>
        <dbReference type="Proteomes" id="UP001460270"/>
    </source>
</evidence>
<accession>A0AAW0MQI5</accession>
<evidence type="ECO:0000313" key="2">
    <source>
        <dbReference type="EMBL" id="KAK7879379.1"/>
    </source>
</evidence>
<comment type="caution">
    <text evidence="2">The sequence shown here is derived from an EMBL/GenBank/DDBJ whole genome shotgun (WGS) entry which is preliminary data.</text>
</comment>
<dbReference type="EMBL" id="JBBPFD010000274">
    <property type="protein sequence ID" value="KAK7879379.1"/>
    <property type="molecule type" value="Genomic_DNA"/>
</dbReference>
<dbReference type="Proteomes" id="UP001460270">
    <property type="component" value="Unassembled WGS sequence"/>
</dbReference>
<sequence>MEQRSQPEVIESGQKTQGSRLRGEGGQAQLDKQQLVLFKEWSQRKQGEGVSVKRTPDRSFPQLQVPHTVTQSPYSSPGQREWLSALCNRVWR</sequence>
<feature type="compositionally biased region" description="Polar residues" evidence="1">
    <location>
        <begin position="61"/>
        <end position="78"/>
    </location>
</feature>
<protein>
    <submittedName>
        <fullName evidence="2">Uncharacterized protein</fullName>
    </submittedName>
</protein>
<reference evidence="3" key="1">
    <citation type="submission" date="2024-04" db="EMBL/GenBank/DDBJ databases">
        <title>Salinicola lusitanus LLJ914,a marine bacterium isolated from the Okinawa Trough.</title>
        <authorList>
            <person name="Li J."/>
        </authorList>
    </citation>
    <scope>NUCLEOTIDE SEQUENCE [LARGE SCALE GENOMIC DNA]</scope>
</reference>